<keyword evidence="4" id="KW-1185">Reference proteome</keyword>
<evidence type="ECO:0000313" key="4">
    <source>
        <dbReference type="Proteomes" id="UP001301653"/>
    </source>
</evidence>
<dbReference type="PANTHER" id="PTHR21666:SF294">
    <property type="entry name" value="PEPTIDASE M23"/>
    <property type="match status" value="1"/>
</dbReference>
<dbReference type="EC" id="3.4.-.-" evidence="3"/>
<dbReference type="CDD" id="cd12797">
    <property type="entry name" value="M23_peptidase"/>
    <property type="match status" value="1"/>
</dbReference>
<dbReference type="GO" id="GO:0016787">
    <property type="term" value="F:hydrolase activity"/>
    <property type="evidence" value="ECO:0007669"/>
    <property type="project" value="UniProtKB-KW"/>
</dbReference>
<accession>A0ABU5V7J6</accession>
<comment type="caution">
    <text evidence="3">The sequence shown here is derived from an EMBL/GenBank/DDBJ whole genome shotgun (WGS) entry which is preliminary data.</text>
</comment>
<dbReference type="Proteomes" id="UP001301653">
    <property type="component" value="Unassembled WGS sequence"/>
</dbReference>
<evidence type="ECO:0000256" key="1">
    <source>
        <dbReference type="SAM" id="SignalP"/>
    </source>
</evidence>
<name>A0ABU5V7J6_9GAMM</name>
<dbReference type="SUPFAM" id="SSF51261">
    <property type="entry name" value="Duplicated hybrid motif"/>
    <property type="match status" value="1"/>
</dbReference>
<feature type="signal peptide" evidence="1">
    <location>
        <begin position="1"/>
        <end position="19"/>
    </location>
</feature>
<protein>
    <submittedName>
        <fullName evidence="3">M23 family metallopeptidase</fullName>
        <ecNumber evidence="3">3.4.-.-</ecNumber>
    </submittedName>
</protein>
<dbReference type="Gene3D" id="2.70.70.10">
    <property type="entry name" value="Glucose Permease (Domain IIA)"/>
    <property type="match status" value="1"/>
</dbReference>
<dbReference type="PANTHER" id="PTHR21666">
    <property type="entry name" value="PEPTIDASE-RELATED"/>
    <property type="match status" value="1"/>
</dbReference>
<dbReference type="InterPro" id="IPR016047">
    <property type="entry name" value="M23ase_b-sheet_dom"/>
</dbReference>
<feature type="chain" id="PRO_5046236942" evidence="1">
    <location>
        <begin position="20"/>
        <end position="267"/>
    </location>
</feature>
<dbReference type="InterPro" id="IPR050570">
    <property type="entry name" value="Cell_wall_metabolism_enzyme"/>
</dbReference>
<proteinExistence type="predicted"/>
<organism evidence="3 4">
    <name type="scientific">Stenotrophomonas capsici</name>
    <dbReference type="NCBI Taxonomy" id="3110230"/>
    <lineage>
        <taxon>Bacteria</taxon>
        <taxon>Pseudomonadati</taxon>
        <taxon>Pseudomonadota</taxon>
        <taxon>Gammaproteobacteria</taxon>
        <taxon>Lysobacterales</taxon>
        <taxon>Lysobacteraceae</taxon>
        <taxon>Stenotrophomonas</taxon>
    </lineage>
</organism>
<evidence type="ECO:0000259" key="2">
    <source>
        <dbReference type="Pfam" id="PF01551"/>
    </source>
</evidence>
<keyword evidence="3" id="KW-0378">Hydrolase</keyword>
<reference evidence="3 4" key="1">
    <citation type="submission" date="2023-12" db="EMBL/GenBank/DDBJ databases">
        <title>Stenotrophomonas guangdongensis sp. nov., isolated from wilted pepper plants (Capsicum annuum).</title>
        <authorList>
            <person name="Qiu M."/>
            <person name="Li Y."/>
            <person name="Liu Q."/>
            <person name="Zhang X."/>
            <person name="Huang Y."/>
            <person name="Guo R."/>
            <person name="Hu M."/>
            <person name="Zhou J."/>
            <person name="Zhou X."/>
        </authorList>
    </citation>
    <scope>NUCLEOTIDE SEQUENCE [LARGE SCALE GENOMIC DNA]</scope>
    <source>
        <strain evidence="3 4">MH1</strain>
    </source>
</reference>
<dbReference type="Pfam" id="PF01551">
    <property type="entry name" value="Peptidase_M23"/>
    <property type="match status" value="1"/>
</dbReference>
<evidence type="ECO:0000313" key="3">
    <source>
        <dbReference type="EMBL" id="MEA5668768.1"/>
    </source>
</evidence>
<gene>
    <name evidence="3" type="ORF">VA603_14570</name>
</gene>
<dbReference type="InterPro" id="IPR011055">
    <property type="entry name" value="Dup_hybrid_motif"/>
</dbReference>
<feature type="domain" description="M23ase beta-sheet core" evidence="2">
    <location>
        <begin position="152"/>
        <end position="241"/>
    </location>
</feature>
<sequence>MRPTTLLPLLLLFSLGCDASPGARWRQGWNLGGAPAIPATSPADHFASLRLQARGGGHAVIARNLLSGPVQVQLRGLDAPVPPHLLAANEERLLTWLPGNASGARLMLDAVPGDPAARPDAYRYQLPFRQAAIRVSQAFGGRFSHGDPQNLHAVDFPLPEGTPVLAARAGTVMQVIADSPGQGCLVRVLHGDGSIGLYAHLQSGGLQVRPGQRVQVGQVLARSGNTGRSSGPHLHFAVQANTGLALVSVPFRMDSPNGELRFPREDR</sequence>
<dbReference type="PROSITE" id="PS51257">
    <property type="entry name" value="PROKAR_LIPOPROTEIN"/>
    <property type="match status" value="1"/>
</dbReference>
<dbReference type="EMBL" id="JAYFUH010000249">
    <property type="protein sequence ID" value="MEA5668768.1"/>
    <property type="molecule type" value="Genomic_DNA"/>
</dbReference>
<keyword evidence="1" id="KW-0732">Signal</keyword>